<dbReference type="InterPro" id="IPR015366">
    <property type="entry name" value="S53_propep"/>
</dbReference>
<dbReference type="Proteomes" id="UP001305779">
    <property type="component" value="Unassembled WGS sequence"/>
</dbReference>
<evidence type="ECO:0000313" key="14">
    <source>
        <dbReference type="EMBL" id="KAK4501576.1"/>
    </source>
</evidence>
<comment type="subcellular location">
    <subcellularLocation>
        <location evidence="3">Secreted</location>
        <location evidence="3">Extracellular space</location>
    </subcellularLocation>
</comment>
<dbReference type="Pfam" id="PF00082">
    <property type="entry name" value="Peptidase_S8"/>
    <property type="match status" value="1"/>
</dbReference>
<evidence type="ECO:0000256" key="1">
    <source>
        <dbReference type="ARBA" id="ARBA00001910"/>
    </source>
</evidence>
<dbReference type="PROSITE" id="PS51695">
    <property type="entry name" value="SEDOLISIN"/>
    <property type="match status" value="1"/>
</dbReference>
<dbReference type="SUPFAM" id="SSF54897">
    <property type="entry name" value="Protease propeptides/inhibitors"/>
    <property type="match status" value="1"/>
</dbReference>
<dbReference type="PANTHER" id="PTHR14218">
    <property type="entry name" value="PROTEASE S8 TRIPEPTIDYL PEPTIDASE I CLN2"/>
    <property type="match status" value="1"/>
</dbReference>
<evidence type="ECO:0000313" key="15">
    <source>
        <dbReference type="Proteomes" id="UP001305779"/>
    </source>
</evidence>
<feature type="compositionally biased region" description="Basic and acidic residues" evidence="12">
    <location>
        <begin position="191"/>
        <end position="207"/>
    </location>
</feature>
<name>A0ABR0EK98_ZASCE</name>
<proteinExistence type="predicted"/>
<evidence type="ECO:0000256" key="5">
    <source>
        <dbReference type="ARBA" id="ARBA00022670"/>
    </source>
</evidence>
<dbReference type="CDD" id="cd11377">
    <property type="entry name" value="Pro-peptidase_S53"/>
    <property type="match status" value="1"/>
</dbReference>
<feature type="binding site" evidence="11">
    <location>
        <position position="633"/>
    </location>
    <ligand>
        <name>Ca(2+)</name>
        <dbReference type="ChEBI" id="CHEBI:29108"/>
    </ligand>
</feature>
<dbReference type="PANTHER" id="PTHR14218:SF19">
    <property type="entry name" value="SERINE PROTEASE AORO, PUTATIVE (AFU_ORTHOLOGUE AFUA_6G10250)-RELATED"/>
    <property type="match status" value="1"/>
</dbReference>
<feature type="domain" description="Peptidase S53" evidence="13">
    <location>
        <begin position="229"/>
        <end position="674"/>
    </location>
</feature>
<evidence type="ECO:0000256" key="3">
    <source>
        <dbReference type="ARBA" id="ARBA00004239"/>
    </source>
</evidence>
<keyword evidence="9 11" id="KW-0106">Calcium</keyword>
<evidence type="ECO:0000256" key="6">
    <source>
        <dbReference type="ARBA" id="ARBA00022723"/>
    </source>
</evidence>
<feature type="active site" description="Charge relay system" evidence="11">
    <location>
        <position position="310"/>
    </location>
</feature>
<gene>
    <name evidence="14" type="ORF">PRZ48_007385</name>
</gene>
<feature type="binding site" evidence="11">
    <location>
        <position position="654"/>
    </location>
    <ligand>
        <name>Ca(2+)</name>
        <dbReference type="ChEBI" id="CHEBI:29108"/>
    </ligand>
</feature>
<evidence type="ECO:0000256" key="10">
    <source>
        <dbReference type="ARBA" id="ARBA00023145"/>
    </source>
</evidence>
<protein>
    <recommendedName>
        <fullName evidence="4">tripeptidyl-peptidase II</fullName>
        <ecNumber evidence="4">3.4.14.10</ecNumber>
    </recommendedName>
</protein>
<evidence type="ECO:0000256" key="11">
    <source>
        <dbReference type="PROSITE-ProRule" id="PRU01032"/>
    </source>
</evidence>
<dbReference type="SMART" id="SM00944">
    <property type="entry name" value="Pro-kuma_activ"/>
    <property type="match status" value="1"/>
</dbReference>
<dbReference type="InterPro" id="IPR030400">
    <property type="entry name" value="Sedolisin_dom"/>
</dbReference>
<evidence type="ECO:0000256" key="2">
    <source>
        <dbReference type="ARBA" id="ARBA00002451"/>
    </source>
</evidence>
<dbReference type="InterPro" id="IPR050819">
    <property type="entry name" value="Tripeptidyl-peptidase_I"/>
</dbReference>
<dbReference type="InterPro" id="IPR000209">
    <property type="entry name" value="Peptidase_S8/S53_dom"/>
</dbReference>
<evidence type="ECO:0000256" key="4">
    <source>
        <dbReference type="ARBA" id="ARBA00012462"/>
    </source>
</evidence>
<dbReference type="EC" id="3.4.14.10" evidence="4"/>
<evidence type="ECO:0000256" key="8">
    <source>
        <dbReference type="ARBA" id="ARBA00022825"/>
    </source>
</evidence>
<evidence type="ECO:0000259" key="13">
    <source>
        <dbReference type="PROSITE" id="PS51695"/>
    </source>
</evidence>
<feature type="region of interest" description="Disordered" evidence="12">
    <location>
        <begin position="182"/>
        <end position="221"/>
    </location>
</feature>
<dbReference type="EMBL" id="JAXOVC010000005">
    <property type="protein sequence ID" value="KAK4501576.1"/>
    <property type="molecule type" value="Genomic_DNA"/>
</dbReference>
<accession>A0ABR0EK98</accession>
<keyword evidence="6 11" id="KW-0479">Metal-binding</keyword>
<keyword evidence="5 11" id="KW-0645">Protease</keyword>
<evidence type="ECO:0000256" key="7">
    <source>
        <dbReference type="ARBA" id="ARBA00022801"/>
    </source>
</evidence>
<comment type="caution">
    <text evidence="14">The sequence shown here is derived from an EMBL/GenBank/DDBJ whole genome shotgun (WGS) entry which is preliminary data.</text>
</comment>
<comment type="cofactor">
    <cofactor evidence="11">
        <name>Ca(2+)</name>
        <dbReference type="ChEBI" id="CHEBI:29108"/>
    </cofactor>
    <text evidence="11">Binds 1 Ca(2+) ion per subunit.</text>
</comment>
<feature type="binding site" evidence="11">
    <location>
        <position position="652"/>
    </location>
    <ligand>
        <name>Ca(2+)</name>
        <dbReference type="ChEBI" id="CHEBI:29108"/>
    </ligand>
</feature>
<organism evidence="14 15">
    <name type="scientific">Zasmidium cellare</name>
    <name type="common">Wine cellar mold</name>
    <name type="synonym">Racodium cellare</name>
    <dbReference type="NCBI Taxonomy" id="395010"/>
    <lineage>
        <taxon>Eukaryota</taxon>
        <taxon>Fungi</taxon>
        <taxon>Dikarya</taxon>
        <taxon>Ascomycota</taxon>
        <taxon>Pezizomycotina</taxon>
        <taxon>Dothideomycetes</taxon>
        <taxon>Dothideomycetidae</taxon>
        <taxon>Mycosphaerellales</taxon>
        <taxon>Mycosphaerellaceae</taxon>
        <taxon>Zasmidium</taxon>
    </lineage>
</organism>
<reference evidence="14 15" key="1">
    <citation type="journal article" date="2023" name="G3 (Bethesda)">
        <title>A chromosome-level genome assembly of Zasmidium syzygii isolated from banana leaves.</title>
        <authorList>
            <person name="van Westerhoven A.C."/>
            <person name="Mehrabi R."/>
            <person name="Talebi R."/>
            <person name="Steentjes M.B.F."/>
            <person name="Corcolon B."/>
            <person name="Chong P.A."/>
            <person name="Kema G.H.J."/>
            <person name="Seidl M.F."/>
        </authorList>
    </citation>
    <scope>NUCLEOTIDE SEQUENCE [LARGE SCALE GENOMIC DNA]</scope>
    <source>
        <strain evidence="14 15">P124</strain>
    </source>
</reference>
<keyword evidence="15" id="KW-1185">Reference proteome</keyword>
<dbReference type="InterPro" id="IPR036852">
    <property type="entry name" value="Peptidase_S8/S53_dom_sf"/>
</dbReference>
<dbReference type="Gene3D" id="3.40.50.200">
    <property type="entry name" value="Peptidase S8/S53 domain"/>
    <property type="match status" value="1"/>
</dbReference>
<keyword evidence="8 11" id="KW-0720">Serine protease</keyword>
<evidence type="ECO:0000256" key="12">
    <source>
        <dbReference type="SAM" id="MobiDB-lite"/>
    </source>
</evidence>
<comment type="function">
    <text evidence="2">Secreted tripeptidyl-peptidase which degrades proteins at acidic pHs and is involved in virulence.</text>
</comment>
<keyword evidence="7 11" id="KW-0378">Hydrolase</keyword>
<evidence type="ECO:0000256" key="9">
    <source>
        <dbReference type="ARBA" id="ARBA00022837"/>
    </source>
</evidence>
<dbReference type="Pfam" id="PF09286">
    <property type="entry name" value="Pro-kuma_activ"/>
    <property type="match status" value="1"/>
</dbReference>
<feature type="active site" description="Charge relay system" evidence="11">
    <location>
        <position position="592"/>
    </location>
</feature>
<keyword evidence="10" id="KW-0865">Zymogen</keyword>
<sequence length="675" mass="73164">MDRRNAELHEARSSMCFPTIVHEERVGLSAGRYRQLSRVQGDAVVPVRIALTQSNIERGYEHLMQVSHPSSSSYGKHWTAQDVQDEFAPSDDAIDSVLNWLAQSGIEDPRTSHDRIWITFDIPASHAESMLDTELHEYEDRREGTTHLGCDRYSVPAHLAHNIDYITPGVKLSPPLSKVVKHGLPKKRQRSPKEHLQAQPDFMRRDGPPGNDPSGYGDLPPEVQSCGRNITPPCFRALYDIPFPKKKIASGVLGIYETTDTYAQEDLDAYFAKYAPYVPKGTAPTLVSINNTTAPVAPGSGYNGGESDVDFDIAYSLLGAVPITLYQGLVPLSAYPKGYAGSQLADPILAAVDGTYCDKADLRKDGFQCGGTNLSSVLSFSYAFPESLSTYRVQQRACNEFMKLALQGHTIIVAAGDFGVAGDAGIESPTDSTCDSNGCLPRSASDNATTTSPIFNPSFPQSCPYVLSVGATQLNSDDTVRDPESVMFQPQLSEQASDNCTEVTNFFTSGGGFSNYFDQPDYQKAAVSKYFNQHDPGYPSYDLSQDQQANLTSFPESGIYNRAGRGFPDVSANGANFNLFVNQTATQQAGTSLAAPIWASIFALINQARKDAGRAPVGFVNPVLYENPGVFHDITKGSNPGCNTDGFSAVSGWDPVSGLGTPDFPALEKLFLSLP</sequence>
<dbReference type="SUPFAM" id="SSF52743">
    <property type="entry name" value="Subtilisin-like"/>
    <property type="match status" value="1"/>
</dbReference>
<feature type="active site" description="Charge relay system" evidence="11">
    <location>
        <position position="306"/>
    </location>
</feature>
<feature type="binding site" evidence="11">
    <location>
        <position position="634"/>
    </location>
    <ligand>
        <name>Ca(2+)</name>
        <dbReference type="ChEBI" id="CHEBI:29108"/>
    </ligand>
</feature>
<comment type="catalytic activity">
    <reaction evidence="1">
        <text>Release of an N-terminal tripeptide from a polypeptide.</text>
        <dbReference type="EC" id="3.4.14.10"/>
    </reaction>
</comment>
<dbReference type="CDD" id="cd04056">
    <property type="entry name" value="Peptidases_S53"/>
    <property type="match status" value="1"/>
</dbReference>